<name>A0ACC6NZA7_9BURK</name>
<gene>
    <name evidence="1" type="ORF">RV045_02470</name>
</gene>
<sequence>MSSDTSPRTVTLHRVLRAPPRRVYSAFVDAHALARWLPPYGFLAEIDQFDPVVGGRFHMAFRNFGTGSRHGFGGEFLELEPGRRLRYTDRFDPPGPSGLLEVTIDLQEVVCGTELRASQSGIPAGIPLEMCLLGWQESLAQLARLVEPEIPG</sequence>
<dbReference type="Proteomes" id="UP001364695">
    <property type="component" value="Unassembled WGS sequence"/>
</dbReference>
<reference evidence="1" key="1">
    <citation type="submission" date="2023-10" db="EMBL/GenBank/DDBJ databases">
        <title>Amphibacter perezi, gen. nov., sp. nov. a novel taxa of the family Comamonadaceae, class Betaproteobacteria isolated from the skin microbiota of Pelophylax perezi from different populations.</title>
        <authorList>
            <person name="Costa S."/>
            <person name="Proenca D.N."/>
            <person name="Lopes I."/>
            <person name="Morais P.V."/>
        </authorList>
    </citation>
    <scope>NUCLEOTIDE SEQUENCE</scope>
    <source>
        <strain evidence="1">SL12-8</strain>
    </source>
</reference>
<evidence type="ECO:0000313" key="2">
    <source>
        <dbReference type="Proteomes" id="UP001364695"/>
    </source>
</evidence>
<protein>
    <submittedName>
        <fullName evidence="1">SRPBCC family protein</fullName>
    </submittedName>
</protein>
<keyword evidence="2" id="KW-1185">Reference proteome</keyword>
<accession>A0ACC6NZA7</accession>
<evidence type="ECO:0000313" key="1">
    <source>
        <dbReference type="EMBL" id="MEJ7137294.1"/>
    </source>
</evidence>
<proteinExistence type="predicted"/>
<organism evidence="1 2">
    <name type="scientific">Amphibiibacter pelophylacis</name>
    <dbReference type="NCBI Taxonomy" id="1799477"/>
    <lineage>
        <taxon>Bacteria</taxon>
        <taxon>Pseudomonadati</taxon>
        <taxon>Pseudomonadota</taxon>
        <taxon>Betaproteobacteria</taxon>
        <taxon>Burkholderiales</taxon>
        <taxon>Sphaerotilaceae</taxon>
        <taxon>Amphibiibacter</taxon>
    </lineage>
</organism>
<comment type="caution">
    <text evidence="1">The sequence shown here is derived from an EMBL/GenBank/DDBJ whole genome shotgun (WGS) entry which is preliminary data.</text>
</comment>
<dbReference type="EMBL" id="JAWDIE010000003">
    <property type="protein sequence ID" value="MEJ7137294.1"/>
    <property type="molecule type" value="Genomic_DNA"/>
</dbReference>